<dbReference type="GO" id="GO:0016491">
    <property type="term" value="F:oxidoreductase activity"/>
    <property type="evidence" value="ECO:0007669"/>
    <property type="project" value="InterPro"/>
</dbReference>
<reference evidence="3" key="1">
    <citation type="journal article" date="2021" name="Nat. Commun.">
        <title>Genetic determinants of endophytism in the Arabidopsis root mycobiome.</title>
        <authorList>
            <person name="Mesny F."/>
            <person name="Miyauchi S."/>
            <person name="Thiergart T."/>
            <person name="Pickel B."/>
            <person name="Atanasova L."/>
            <person name="Karlsson M."/>
            <person name="Huettel B."/>
            <person name="Barry K.W."/>
            <person name="Haridas S."/>
            <person name="Chen C."/>
            <person name="Bauer D."/>
            <person name="Andreopoulos W."/>
            <person name="Pangilinan J."/>
            <person name="LaButti K."/>
            <person name="Riley R."/>
            <person name="Lipzen A."/>
            <person name="Clum A."/>
            <person name="Drula E."/>
            <person name="Henrissat B."/>
            <person name="Kohler A."/>
            <person name="Grigoriev I.V."/>
            <person name="Martin F.M."/>
            <person name="Hacquard S."/>
        </authorList>
    </citation>
    <scope>NUCLEOTIDE SEQUENCE</scope>
    <source>
        <strain evidence="3">MPI-CAGE-AT-0147</strain>
    </source>
</reference>
<dbReference type="InterPro" id="IPR020843">
    <property type="entry name" value="ER"/>
</dbReference>
<dbReference type="Proteomes" id="UP000738349">
    <property type="component" value="Unassembled WGS sequence"/>
</dbReference>
<dbReference type="AlphaFoldDB" id="A0A9P9EC62"/>
<dbReference type="SUPFAM" id="SSF57701">
    <property type="entry name" value="Zn2/Cys6 DNA-binding domain"/>
    <property type="match status" value="1"/>
</dbReference>
<dbReference type="InterPro" id="IPR036864">
    <property type="entry name" value="Zn2-C6_fun-type_DNA-bd_sf"/>
</dbReference>
<comment type="caution">
    <text evidence="3">The sequence shown here is derived from an EMBL/GenBank/DDBJ whole genome shotgun (WGS) entry which is preliminary data.</text>
</comment>
<name>A0A9P9EC62_9HYPO</name>
<dbReference type="CDD" id="cd08276">
    <property type="entry name" value="MDR7"/>
    <property type="match status" value="1"/>
</dbReference>
<dbReference type="GO" id="GO:0000981">
    <property type="term" value="F:DNA-binding transcription factor activity, RNA polymerase II-specific"/>
    <property type="evidence" value="ECO:0007669"/>
    <property type="project" value="InterPro"/>
</dbReference>
<evidence type="ECO:0000256" key="1">
    <source>
        <dbReference type="ARBA" id="ARBA00023242"/>
    </source>
</evidence>
<dbReference type="Gene3D" id="3.90.180.10">
    <property type="entry name" value="Medium-chain alcohol dehydrogenases, catalytic domain"/>
    <property type="match status" value="1"/>
</dbReference>
<feature type="domain" description="Zn(2)-C6 fungal-type" evidence="2">
    <location>
        <begin position="8"/>
        <end position="38"/>
    </location>
</feature>
<organism evidence="3 4">
    <name type="scientific">Dactylonectria macrodidyma</name>
    <dbReference type="NCBI Taxonomy" id="307937"/>
    <lineage>
        <taxon>Eukaryota</taxon>
        <taxon>Fungi</taxon>
        <taxon>Dikarya</taxon>
        <taxon>Ascomycota</taxon>
        <taxon>Pezizomycotina</taxon>
        <taxon>Sordariomycetes</taxon>
        <taxon>Hypocreomycetidae</taxon>
        <taxon>Hypocreales</taxon>
        <taxon>Nectriaceae</taxon>
        <taxon>Dactylonectria</taxon>
    </lineage>
</organism>
<dbReference type="Pfam" id="PF00172">
    <property type="entry name" value="Zn_clus"/>
    <property type="match status" value="1"/>
</dbReference>
<dbReference type="Pfam" id="PF00107">
    <property type="entry name" value="ADH_zinc_N"/>
    <property type="match status" value="1"/>
</dbReference>
<dbReference type="GO" id="GO:0008270">
    <property type="term" value="F:zinc ion binding"/>
    <property type="evidence" value="ECO:0007669"/>
    <property type="project" value="InterPro"/>
</dbReference>
<dbReference type="PROSITE" id="PS50048">
    <property type="entry name" value="ZN2_CY6_FUNGAL_2"/>
    <property type="match status" value="1"/>
</dbReference>
<accession>A0A9P9EC62</accession>
<dbReference type="EMBL" id="JAGMUV010000014">
    <property type="protein sequence ID" value="KAH7134442.1"/>
    <property type="molecule type" value="Genomic_DNA"/>
</dbReference>
<keyword evidence="4" id="KW-1185">Reference proteome</keyword>
<dbReference type="PANTHER" id="PTHR45033:SF2">
    <property type="entry name" value="ZINC-TYPE ALCOHOL DEHYDROGENASE-LIKE PROTEIN C1773.06C"/>
    <property type="match status" value="1"/>
</dbReference>
<dbReference type="InterPro" id="IPR052711">
    <property type="entry name" value="Zinc_ADH-like"/>
</dbReference>
<evidence type="ECO:0000313" key="3">
    <source>
        <dbReference type="EMBL" id="KAH7134442.1"/>
    </source>
</evidence>
<dbReference type="Pfam" id="PF08240">
    <property type="entry name" value="ADH_N"/>
    <property type="match status" value="1"/>
</dbReference>
<dbReference type="SUPFAM" id="SSF50129">
    <property type="entry name" value="GroES-like"/>
    <property type="match status" value="1"/>
</dbReference>
<sequence>MSRNELKACEACKSSKRKCTKQLPQCRRCELRGLNCLYESQPCMIVYEAVDGVGTLSRIRQAHHAHSSLEDVLPPAIDTMTVSPQLELQLSSSSVSPTFLSLDDLRSAWFLTPEAWKNTPVEASNLAPLSTTTIQGHVNRTMDWLREWINTGRNPFIHSKLYSKSMPTCVQAAFMALSTYLSKTDKTSDMIHRLIDEKADKLVSSHINGGQGIDTLEDIGRVQSLFIYCTIRLFDGGIRQRHLAEQHLPILHDWTKEMFQNAVRATMDDTLLFCNPLTYYSSQFNTEPSIPCQVSSEELLWHAWILSESVRRTWCMSMGIQASYELLKTGSGPCYGGLLVTTRRGVWDAETAFAWTKTCAERSVGFVHRNETEKLMTETKADEVDVFALALMEIDAGPERMERWMHGNGMARRWALISQEGFETSLKYEESIPIPSADELGPNEVLVKMRAASLNYRDLVIAGPGGINGPITAPVIPACDGAGSVEAVGSLVTNFKPGDAVVTYAAPKAVESRGGDAYSGMADVQAMLGQGTNGTLQSIGVFSESALAHAPASLEWLSAATLTVTWLTAWNVLFGLDGKKAGPDTFVLVQGTGGVSIATLQVAVAVGATVVATTSSEAKAARLRALGAQHVVNYWTNPDGWGVEARALTPDRRGFDIVVDIGGNETLSQSLVAVRVDGVIAIVGGVGKDAEPVPLVAALMHTCIVRGTLGGSHNQLKELVHFIEEKKVKPAVDDVVFELADAKDAYRRLKEKKHFAKVMIRIDHPVDI</sequence>
<evidence type="ECO:0000313" key="4">
    <source>
        <dbReference type="Proteomes" id="UP000738349"/>
    </source>
</evidence>
<dbReference type="Gene3D" id="4.10.240.10">
    <property type="entry name" value="Zn(2)-C6 fungal-type DNA-binding domain"/>
    <property type="match status" value="1"/>
</dbReference>
<dbReference type="SMART" id="SM00066">
    <property type="entry name" value="GAL4"/>
    <property type="match status" value="1"/>
</dbReference>
<dbReference type="CDD" id="cd00067">
    <property type="entry name" value="GAL4"/>
    <property type="match status" value="1"/>
</dbReference>
<dbReference type="InterPro" id="IPR013149">
    <property type="entry name" value="ADH-like_C"/>
</dbReference>
<dbReference type="PANTHER" id="PTHR45033">
    <property type="match status" value="1"/>
</dbReference>
<dbReference type="SMART" id="SM00829">
    <property type="entry name" value="PKS_ER"/>
    <property type="match status" value="1"/>
</dbReference>
<dbReference type="Gene3D" id="3.40.50.720">
    <property type="entry name" value="NAD(P)-binding Rossmann-like Domain"/>
    <property type="match status" value="1"/>
</dbReference>
<dbReference type="InterPro" id="IPR013154">
    <property type="entry name" value="ADH-like_N"/>
</dbReference>
<dbReference type="InterPro" id="IPR011032">
    <property type="entry name" value="GroES-like_sf"/>
</dbReference>
<keyword evidence="1" id="KW-0539">Nucleus</keyword>
<dbReference type="OrthoDB" id="9930022at2759"/>
<gene>
    <name evidence="3" type="ORF">EDB81DRAFT_870988</name>
</gene>
<dbReference type="PROSITE" id="PS00463">
    <property type="entry name" value="ZN2_CY6_FUNGAL_1"/>
    <property type="match status" value="1"/>
</dbReference>
<dbReference type="InterPro" id="IPR036291">
    <property type="entry name" value="NAD(P)-bd_dom_sf"/>
</dbReference>
<proteinExistence type="predicted"/>
<protein>
    <recommendedName>
        <fullName evidence="2">Zn(2)-C6 fungal-type domain-containing protein</fullName>
    </recommendedName>
</protein>
<dbReference type="InterPro" id="IPR001138">
    <property type="entry name" value="Zn2Cys6_DnaBD"/>
</dbReference>
<dbReference type="SUPFAM" id="SSF51735">
    <property type="entry name" value="NAD(P)-binding Rossmann-fold domains"/>
    <property type="match status" value="1"/>
</dbReference>
<evidence type="ECO:0000259" key="2">
    <source>
        <dbReference type="PROSITE" id="PS50048"/>
    </source>
</evidence>